<evidence type="ECO:0000313" key="2">
    <source>
        <dbReference type="Proteomes" id="UP000654482"/>
    </source>
</evidence>
<dbReference type="Proteomes" id="UP000654482">
    <property type="component" value="Unassembled WGS sequence"/>
</dbReference>
<name>A0A8J7E003_9CYAN</name>
<dbReference type="RefSeq" id="WP_194031607.1">
    <property type="nucleotide sequence ID" value="NZ_JADEWZ010000050.1"/>
</dbReference>
<gene>
    <name evidence="1" type="ORF">IQ249_21775</name>
</gene>
<reference evidence="1" key="1">
    <citation type="submission" date="2020-10" db="EMBL/GenBank/DDBJ databases">
        <authorList>
            <person name="Castelo-Branco R."/>
            <person name="Eusebio N."/>
            <person name="Adriana R."/>
            <person name="Vieira A."/>
            <person name="Brugerolle De Fraissinette N."/>
            <person name="Rezende De Castro R."/>
            <person name="Schneider M.P."/>
            <person name="Vasconcelos V."/>
            <person name="Leao P.N."/>
        </authorList>
    </citation>
    <scope>NUCLEOTIDE SEQUENCE</scope>
    <source>
        <strain evidence="1">LEGE 07157</strain>
    </source>
</reference>
<dbReference type="AlphaFoldDB" id="A0A8J7E003"/>
<protein>
    <submittedName>
        <fullName evidence="1">GAF domain-containing protein</fullName>
    </submittedName>
</protein>
<dbReference type="Gene3D" id="3.30.450.40">
    <property type="match status" value="1"/>
</dbReference>
<organism evidence="1 2">
    <name type="scientific">Lusitaniella coriacea LEGE 07157</name>
    <dbReference type="NCBI Taxonomy" id="945747"/>
    <lineage>
        <taxon>Bacteria</taxon>
        <taxon>Bacillati</taxon>
        <taxon>Cyanobacteriota</taxon>
        <taxon>Cyanophyceae</taxon>
        <taxon>Spirulinales</taxon>
        <taxon>Lusitaniellaceae</taxon>
        <taxon>Lusitaniella</taxon>
    </lineage>
</organism>
<dbReference type="EMBL" id="JADEWZ010000050">
    <property type="protein sequence ID" value="MBE9118523.1"/>
    <property type="molecule type" value="Genomic_DNA"/>
</dbReference>
<keyword evidence="2" id="KW-1185">Reference proteome</keyword>
<dbReference type="SUPFAM" id="SSF55781">
    <property type="entry name" value="GAF domain-like"/>
    <property type="match status" value="1"/>
</dbReference>
<dbReference type="InterPro" id="IPR029016">
    <property type="entry name" value="GAF-like_dom_sf"/>
</dbReference>
<comment type="caution">
    <text evidence="1">The sequence shown here is derived from an EMBL/GenBank/DDBJ whole genome shotgun (WGS) entry which is preliminary data.</text>
</comment>
<sequence>MVDASTRNARTDYDPDWFGSVGQQSKFAIAVIDPTTLIIQRANDAFALLTGIAPESEKSLHLWDIFSDFDEITQEKLYRRHLLHLILRDIYDVDRGDWRFLDEPAIATLKSPPSPEARYIEFWLRSDRLKIERIDPQIDEFADVDLPNLLDREILSQEMWEERIEWSNYRISGHLLWEGLDITPQEQIQRAIALLIEQDSIFEADTFAAIGEPLRSLFRAENHLFLNIKQGQVELFVGSADRVRETQRYALEALQGSPFLRAAEVNRVWNVPDLAQDCPTELEQMLRDRGVGSLLLIPLIRDDLRGLDEMSSAVLGFVALASDRANHFDRLDAERATTLKPAFKSAFRQARGYQFTRIHSSVEWRFRQEAERRSLGLPSEQIVLSNVYPLYGISDIRGSALKRNQSIQNDLLEQFKFALAVVEAADREQEIPFLEQLKLDLEAYIDRLSREVKAEDEVSAIDYLKKHLEIYFEYFRQCGSAAIEAVEAYENACSNEHGYVYQARDRYDRIIGELNANLRATWERSQARMQQILPHYCDLEVADGIDHVLYVGASIIPPDSPKQFSVFHLHSLRYEQLRAMCECARICLNLREEKNLPLDVAHLVLVQDSTVDIFHDEQTEKLFDVRGSRDTRYEIVKKRIDKARDSKDGTRITQPGMLTVVYSTNDEWTEYHQYLRYLVRDEWVDCKIESGTIEPLQGISGLKYARVNVLQHPKE</sequence>
<proteinExistence type="predicted"/>
<evidence type="ECO:0000313" key="1">
    <source>
        <dbReference type="EMBL" id="MBE9118523.1"/>
    </source>
</evidence>
<accession>A0A8J7E003</accession>